<dbReference type="GO" id="GO:0042578">
    <property type="term" value="F:phosphoric ester hydrolase activity"/>
    <property type="evidence" value="ECO:0007669"/>
    <property type="project" value="UniProtKB-ARBA"/>
</dbReference>
<dbReference type="AlphaFoldDB" id="A0A1H1L2Q2"/>
<gene>
    <name evidence="5" type="ORF">SAMN04488570_0009</name>
</gene>
<dbReference type="SUPFAM" id="SSF53649">
    <property type="entry name" value="Alkaline phosphatase-like"/>
    <property type="match status" value="1"/>
</dbReference>
<evidence type="ECO:0000313" key="5">
    <source>
        <dbReference type="EMBL" id="SDR68600.1"/>
    </source>
</evidence>
<evidence type="ECO:0000313" key="6">
    <source>
        <dbReference type="Proteomes" id="UP000198859"/>
    </source>
</evidence>
<keyword evidence="4" id="KW-0732">Signal</keyword>
<keyword evidence="2" id="KW-0843">Virulence</keyword>
<dbReference type="GO" id="GO:0009395">
    <property type="term" value="P:phospholipid catabolic process"/>
    <property type="evidence" value="ECO:0007669"/>
    <property type="project" value="TreeGrafter"/>
</dbReference>
<dbReference type="InterPro" id="IPR017850">
    <property type="entry name" value="Alkaline_phosphatase_core_sf"/>
</dbReference>
<accession>A0A1H1L2Q2</accession>
<dbReference type="EMBL" id="LT629757">
    <property type="protein sequence ID" value="SDR68600.1"/>
    <property type="molecule type" value="Genomic_DNA"/>
</dbReference>
<dbReference type="Gene3D" id="3.40.720.10">
    <property type="entry name" value="Alkaline Phosphatase, subunit A"/>
    <property type="match status" value="2"/>
</dbReference>
<dbReference type="RefSeq" id="WP_197681046.1">
    <property type="nucleotide sequence ID" value="NZ_LT629757.1"/>
</dbReference>
<organism evidence="5 6">
    <name type="scientific">Nocardioides scoriae</name>
    <dbReference type="NCBI Taxonomy" id="642780"/>
    <lineage>
        <taxon>Bacteria</taxon>
        <taxon>Bacillati</taxon>
        <taxon>Actinomycetota</taxon>
        <taxon>Actinomycetes</taxon>
        <taxon>Propionibacteriales</taxon>
        <taxon>Nocardioidaceae</taxon>
        <taxon>Nocardioides</taxon>
    </lineage>
</organism>
<dbReference type="InterPro" id="IPR007312">
    <property type="entry name" value="Phosphoesterase"/>
</dbReference>
<dbReference type="PANTHER" id="PTHR31956">
    <property type="entry name" value="NON-SPECIFIC PHOSPHOLIPASE C4-RELATED"/>
    <property type="match status" value="1"/>
</dbReference>
<dbReference type="Proteomes" id="UP000198859">
    <property type="component" value="Chromosome I"/>
</dbReference>
<dbReference type="CDD" id="cd16013">
    <property type="entry name" value="AcpA"/>
    <property type="match status" value="1"/>
</dbReference>
<reference evidence="6" key="1">
    <citation type="submission" date="2016-10" db="EMBL/GenBank/DDBJ databases">
        <authorList>
            <person name="Varghese N."/>
            <person name="Submissions S."/>
        </authorList>
    </citation>
    <scope>NUCLEOTIDE SEQUENCE [LARGE SCALE GENOMIC DNA]</scope>
    <source>
        <strain evidence="6">DSM 22127</strain>
    </source>
</reference>
<feature type="chain" id="PRO_5039647142" evidence="4">
    <location>
        <begin position="22"/>
        <end position="560"/>
    </location>
</feature>
<feature type="compositionally biased region" description="Low complexity" evidence="3">
    <location>
        <begin position="40"/>
        <end position="59"/>
    </location>
</feature>
<proteinExistence type="predicted"/>
<feature type="region of interest" description="Disordered" evidence="3">
    <location>
        <begin position="27"/>
        <end position="60"/>
    </location>
</feature>
<protein>
    <submittedName>
        <fullName evidence="5">Phospholipase C</fullName>
    </submittedName>
</protein>
<evidence type="ECO:0000256" key="3">
    <source>
        <dbReference type="SAM" id="MobiDB-lite"/>
    </source>
</evidence>
<keyword evidence="1" id="KW-0378">Hydrolase</keyword>
<dbReference type="Pfam" id="PF04185">
    <property type="entry name" value="Phosphoesterase"/>
    <property type="match status" value="1"/>
</dbReference>
<evidence type="ECO:0000256" key="2">
    <source>
        <dbReference type="ARBA" id="ARBA00023026"/>
    </source>
</evidence>
<keyword evidence="6" id="KW-1185">Reference proteome</keyword>
<dbReference type="STRING" id="642780.SAMN04488570_0009"/>
<evidence type="ECO:0000256" key="4">
    <source>
        <dbReference type="SAM" id="SignalP"/>
    </source>
</evidence>
<dbReference type="PANTHER" id="PTHR31956:SF1">
    <property type="entry name" value="NON-SPECIFIC PHOSPHOLIPASE C1"/>
    <property type="match status" value="1"/>
</dbReference>
<feature type="signal peptide" evidence="4">
    <location>
        <begin position="1"/>
        <end position="21"/>
    </location>
</feature>
<evidence type="ECO:0000256" key="1">
    <source>
        <dbReference type="ARBA" id="ARBA00022801"/>
    </source>
</evidence>
<name>A0A1H1L2Q2_9ACTN</name>
<sequence>MTSHLRLSAAALTVLAATASATVGLAPAHATSAPQRAHQSRTTPARTTPARAQSRTTPARVRRATGRLPGGYRHLVVIYEENHSFDNLYGTWGPVGGRAVDGLANATRAQETQVGQDGQPYGCLPQDDVNLTAPPLSDLCQDRAHQVTAGHFGNRPFTIDDVIAPEDRTCPAPGTSAPNGVLEDSPGAEPGGCTRDIVHRFYQEQYQLDGGKQDRYTTGSDALGLTQGTYDTRRLPIWRYLHSRGAPKYTLADRFFQAAFGGSFLNHQFLVAARAPIDTSAATDGARNSVLDSNGMPTSYPQYTATGPVVDDRLTQSCADPEADDATRACGDFAVNTIQPGSAPHGSGPAMALVDDAKYPTIGDRLSAKGISWGWYSGGWDDAVAGRPGALFQYHHQPLNYFRTTAEGGPLRSHLRDEKRFIASARAGRLPAVSFVKPYGAENEHPGYASESTGSDHLVDLLETIRRGPQARSTLVVVTYDEFGGQWDHVAPPKGDAFGPGTRIPALVLGGRQRRSSVDHTTYDTTSILATIEHSYGLRPLSPRDARVRDLRAAVRVGRR</sequence>